<proteinExistence type="predicted"/>
<feature type="transmembrane region" description="Helical" evidence="1">
    <location>
        <begin position="20"/>
        <end position="40"/>
    </location>
</feature>
<protein>
    <submittedName>
        <fullName evidence="2">Uncharacterized protein</fullName>
    </submittedName>
</protein>
<evidence type="ECO:0000313" key="2">
    <source>
        <dbReference type="EMBL" id="MCU4752611.1"/>
    </source>
</evidence>
<dbReference type="EMBL" id="JAOPJZ010000008">
    <property type="protein sequence ID" value="MCU4752611.1"/>
    <property type="molecule type" value="Genomic_DNA"/>
</dbReference>
<dbReference type="AlphaFoldDB" id="A0AAP2Z8D7"/>
<evidence type="ECO:0000256" key="1">
    <source>
        <dbReference type="SAM" id="Phobius"/>
    </source>
</evidence>
<keyword evidence="1" id="KW-0812">Transmembrane</keyword>
<reference evidence="2 3" key="1">
    <citation type="submission" date="2022-09" db="EMBL/GenBank/DDBJ databases">
        <title>Enrichment on poylsaccharides allowed isolation of novel metabolic and taxonomic groups of Haloarchaea.</title>
        <authorList>
            <person name="Sorokin D.Y."/>
            <person name="Elcheninov A.G."/>
            <person name="Khizhniak T.V."/>
            <person name="Kolganova T.V."/>
            <person name="Kublanov I.V."/>
        </authorList>
    </citation>
    <scope>NUCLEOTIDE SEQUENCE [LARGE SCALE GENOMIC DNA]</scope>
    <source>
        <strain evidence="2 3">AArc-curdl1</strain>
    </source>
</reference>
<keyword evidence="3" id="KW-1185">Reference proteome</keyword>
<keyword evidence="1" id="KW-0472">Membrane</keyword>
<name>A0AAP2Z8D7_9EURY</name>
<accession>A0AAP2Z8D7</accession>
<comment type="caution">
    <text evidence="2">The sequence shown here is derived from an EMBL/GenBank/DDBJ whole genome shotgun (WGS) entry which is preliminary data.</text>
</comment>
<dbReference type="RefSeq" id="WP_342808942.1">
    <property type="nucleotide sequence ID" value="NZ_JAOPJZ010000008.1"/>
</dbReference>
<sequence>MRDDTAGDATTDADPGINEILVDAAVKAVVVLVVLLAFQYVSRGEVSLPIAVGAAVGFFVVQTSVEYYRLRH</sequence>
<organism evidence="2 3">
    <name type="scientific">Natronosalvus hydrolyticus</name>
    <dbReference type="NCBI Taxonomy" id="2979988"/>
    <lineage>
        <taxon>Archaea</taxon>
        <taxon>Methanobacteriati</taxon>
        <taxon>Methanobacteriota</taxon>
        <taxon>Stenosarchaea group</taxon>
        <taxon>Halobacteria</taxon>
        <taxon>Halobacteriales</taxon>
        <taxon>Natrialbaceae</taxon>
        <taxon>Natronosalvus</taxon>
    </lineage>
</organism>
<gene>
    <name evidence="2" type="ORF">OB919_11510</name>
</gene>
<feature type="transmembrane region" description="Helical" evidence="1">
    <location>
        <begin position="46"/>
        <end position="68"/>
    </location>
</feature>
<evidence type="ECO:0000313" key="3">
    <source>
        <dbReference type="Proteomes" id="UP001321047"/>
    </source>
</evidence>
<dbReference type="Proteomes" id="UP001321047">
    <property type="component" value="Unassembled WGS sequence"/>
</dbReference>
<keyword evidence="1" id="KW-1133">Transmembrane helix</keyword>